<comment type="caution">
    <text evidence="11">The sequence shown here is derived from an EMBL/GenBank/DDBJ whole genome shotgun (WGS) entry which is preliminary data.</text>
</comment>
<comment type="catalytic activity">
    <reaction evidence="8">
        <text>L-methionyl-[protein] + [thioredoxin]-disulfide + H2O = L-methionyl-(R)-S-oxide-[protein] + [thioredoxin]-dithiol</text>
        <dbReference type="Rhea" id="RHEA:24164"/>
        <dbReference type="Rhea" id="RHEA-COMP:10698"/>
        <dbReference type="Rhea" id="RHEA-COMP:10700"/>
        <dbReference type="Rhea" id="RHEA-COMP:12313"/>
        <dbReference type="Rhea" id="RHEA-COMP:12314"/>
        <dbReference type="ChEBI" id="CHEBI:15377"/>
        <dbReference type="ChEBI" id="CHEBI:16044"/>
        <dbReference type="ChEBI" id="CHEBI:29950"/>
        <dbReference type="ChEBI" id="CHEBI:45764"/>
        <dbReference type="ChEBI" id="CHEBI:50058"/>
        <dbReference type="EC" id="1.8.4.12"/>
    </reaction>
</comment>
<gene>
    <name evidence="11" type="primary">msrB</name>
    <name evidence="11" type="ORF">EVA99_02110</name>
</gene>
<reference evidence="11 12" key="1">
    <citation type="submission" date="2019-02" db="EMBL/GenBank/DDBJ databases">
        <title>Prokaryotic population dynamics and viral predation in marine succession experiment using metagenomics: the confinement effect.</title>
        <authorList>
            <person name="Haro-Moreno J.M."/>
            <person name="Rodriguez-Valera F."/>
            <person name="Lopez-Perez M."/>
        </authorList>
    </citation>
    <scope>NUCLEOTIDE SEQUENCE [LARGE SCALE GENOMIC DNA]</scope>
    <source>
        <strain evidence="11">MED-G166</strain>
    </source>
</reference>
<organism evidence="11 12">
    <name type="scientific">SAR86 cluster bacterium</name>
    <dbReference type="NCBI Taxonomy" id="2030880"/>
    <lineage>
        <taxon>Bacteria</taxon>
        <taxon>Pseudomonadati</taxon>
        <taxon>Pseudomonadota</taxon>
        <taxon>Gammaproteobacteria</taxon>
        <taxon>SAR86 cluster</taxon>
    </lineage>
</organism>
<comment type="similarity">
    <text evidence="2">Belongs to the MsrB Met sulfoxide reductase family.</text>
</comment>
<sequence length="127" mass="14426">MKKINDALTEEELIVLRDKGTERPFTGKFNAFFEHGIYKCKNCNQPLFKSDTKFDAGCGWPSFFEAANEDAITYREDNSILGRPRTEILCSNCDAHLGHVFEDGPVDKTGLRYCVNSISMDFESENN</sequence>
<comment type="cofactor">
    <cofactor evidence="1">
        <name>Zn(2+)</name>
        <dbReference type="ChEBI" id="CHEBI:29105"/>
    </cofactor>
</comment>
<name>A0A520MSL5_9GAMM</name>
<dbReference type="PANTHER" id="PTHR10173:SF52">
    <property type="entry name" value="METHIONINE-R-SULFOXIDE REDUCTASE B1"/>
    <property type="match status" value="1"/>
</dbReference>
<evidence type="ECO:0000256" key="1">
    <source>
        <dbReference type="ARBA" id="ARBA00001947"/>
    </source>
</evidence>
<dbReference type="GO" id="GO:0030091">
    <property type="term" value="P:protein repair"/>
    <property type="evidence" value="ECO:0007669"/>
    <property type="project" value="InterPro"/>
</dbReference>
<dbReference type="EMBL" id="SHBL01000012">
    <property type="protein sequence ID" value="RZO24187.1"/>
    <property type="molecule type" value="Genomic_DNA"/>
</dbReference>
<keyword evidence="6" id="KW-0862">Zinc</keyword>
<dbReference type="Gene3D" id="2.170.150.20">
    <property type="entry name" value="Peptide methionine sulfoxide reductase"/>
    <property type="match status" value="1"/>
</dbReference>
<dbReference type="InterPro" id="IPR002579">
    <property type="entry name" value="Met_Sox_Rdtase_MsrB_dom"/>
</dbReference>
<dbReference type="InterPro" id="IPR011057">
    <property type="entry name" value="Mss4-like_sf"/>
</dbReference>
<evidence type="ECO:0000313" key="12">
    <source>
        <dbReference type="Proteomes" id="UP000320146"/>
    </source>
</evidence>
<dbReference type="PANTHER" id="PTHR10173">
    <property type="entry name" value="METHIONINE SULFOXIDE REDUCTASE"/>
    <property type="match status" value="1"/>
</dbReference>
<proteinExistence type="inferred from homology"/>
<dbReference type="NCBIfam" id="TIGR00357">
    <property type="entry name" value="peptide-methionine (R)-S-oxide reductase MsrB"/>
    <property type="match status" value="1"/>
</dbReference>
<dbReference type="GO" id="GO:0046872">
    <property type="term" value="F:metal ion binding"/>
    <property type="evidence" value="ECO:0007669"/>
    <property type="project" value="UniProtKB-KW"/>
</dbReference>
<evidence type="ECO:0000256" key="7">
    <source>
        <dbReference type="ARBA" id="ARBA00023002"/>
    </source>
</evidence>
<evidence type="ECO:0000256" key="3">
    <source>
        <dbReference type="ARBA" id="ARBA00012499"/>
    </source>
</evidence>
<dbReference type="InterPro" id="IPR028427">
    <property type="entry name" value="Met_Sox_Rdtase_MsrB"/>
</dbReference>
<evidence type="ECO:0000313" key="11">
    <source>
        <dbReference type="EMBL" id="RZO24187.1"/>
    </source>
</evidence>
<dbReference type="GO" id="GO:0033743">
    <property type="term" value="F:peptide-methionine (R)-S-oxide reductase activity"/>
    <property type="evidence" value="ECO:0007669"/>
    <property type="project" value="UniProtKB-EC"/>
</dbReference>
<dbReference type="Pfam" id="PF01641">
    <property type="entry name" value="SelR"/>
    <property type="match status" value="1"/>
</dbReference>
<evidence type="ECO:0000256" key="8">
    <source>
        <dbReference type="ARBA" id="ARBA00048488"/>
    </source>
</evidence>
<evidence type="ECO:0000256" key="2">
    <source>
        <dbReference type="ARBA" id="ARBA00007174"/>
    </source>
</evidence>
<feature type="domain" description="MsrB" evidence="10">
    <location>
        <begin position="1"/>
        <end position="125"/>
    </location>
</feature>
<evidence type="ECO:0000259" key="10">
    <source>
        <dbReference type="PROSITE" id="PS51790"/>
    </source>
</evidence>
<keyword evidence="5" id="KW-0479">Metal-binding</keyword>
<evidence type="ECO:0000256" key="5">
    <source>
        <dbReference type="ARBA" id="ARBA00022723"/>
    </source>
</evidence>
<keyword evidence="7 11" id="KW-0560">Oxidoreductase</keyword>
<dbReference type="PROSITE" id="PS51790">
    <property type="entry name" value="MSRB"/>
    <property type="match status" value="1"/>
</dbReference>
<dbReference type="FunFam" id="2.170.150.20:FF:000001">
    <property type="entry name" value="Peptide methionine sulfoxide reductase MsrB"/>
    <property type="match status" value="1"/>
</dbReference>
<dbReference type="EC" id="1.8.4.12" evidence="3"/>
<dbReference type="GO" id="GO:0005737">
    <property type="term" value="C:cytoplasm"/>
    <property type="evidence" value="ECO:0007669"/>
    <property type="project" value="TreeGrafter"/>
</dbReference>
<evidence type="ECO:0000256" key="4">
    <source>
        <dbReference type="ARBA" id="ARBA00021130"/>
    </source>
</evidence>
<dbReference type="Proteomes" id="UP000320146">
    <property type="component" value="Unassembled WGS sequence"/>
</dbReference>
<evidence type="ECO:0000256" key="9">
    <source>
        <dbReference type="ARBA" id="ARBA00075819"/>
    </source>
</evidence>
<accession>A0A520MSL5</accession>
<protein>
    <recommendedName>
        <fullName evidence="4">Peptide methionine sulfoxide reductase MsrB</fullName>
        <ecNumber evidence="3">1.8.4.12</ecNumber>
    </recommendedName>
    <alternativeName>
        <fullName evidence="9">Peptide-methionine (R)-S-oxide reductase</fullName>
    </alternativeName>
</protein>
<dbReference type="AlphaFoldDB" id="A0A520MSL5"/>
<dbReference type="SUPFAM" id="SSF51316">
    <property type="entry name" value="Mss4-like"/>
    <property type="match status" value="1"/>
</dbReference>
<evidence type="ECO:0000256" key="6">
    <source>
        <dbReference type="ARBA" id="ARBA00022833"/>
    </source>
</evidence>
<dbReference type="GO" id="GO:0006979">
    <property type="term" value="P:response to oxidative stress"/>
    <property type="evidence" value="ECO:0007669"/>
    <property type="project" value="InterPro"/>
</dbReference>